<dbReference type="EMBL" id="UZAL01036000">
    <property type="protein sequence ID" value="VDP68898.1"/>
    <property type="molecule type" value="Genomic_DNA"/>
</dbReference>
<evidence type="ECO:0000313" key="1">
    <source>
        <dbReference type="EMBL" id="VDP68898.1"/>
    </source>
</evidence>
<organism evidence="1 2">
    <name type="scientific">Schistosoma mattheei</name>
    <dbReference type="NCBI Taxonomy" id="31246"/>
    <lineage>
        <taxon>Eukaryota</taxon>
        <taxon>Metazoa</taxon>
        <taxon>Spiralia</taxon>
        <taxon>Lophotrochozoa</taxon>
        <taxon>Platyhelminthes</taxon>
        <taxon>Trematoda</taxon>
        <taxon>Digenea</taxon>
        <taxon>Strigeidida</taxon>
        <taxon>Schistosomatoidea</taxon>
        <taxon>Schistosomatidae</taxon>
        <taxon>Schistosoma</taxon>
    </lineage>
</organism>
<sequence length="195" mass="22445">MYLTLLNQYSCELQAAILLSICLGTFFIGALLIYLVTLSQRRRKKGNVDEENLRKLLRFKNSLWLLKSAKATLAGKNAFGRFLAIASNDLFTTWMSLYSLIDHCTILSTFSTFITGRYHFMLGFLYFVRLTKIPESLVLLRIINHERSIRIVDLIFKLLAAWTVIAGIAFVVSYINNDNHSFMSYFVSQFDNNKS</sequence>
<protein>
    <submittedName>
        <fullName evidence="1">Uncharacterized protein</fullName>
    </submittedName>
</protein>
<proteinExistence type="predicted"/>
<name>A0A183PMG1_9TREM</name>
<accession>A0A183PMG1</accession>
<dbReference type="AlphaFoldDB" id="A0A183PMG1"/>
<evidence type="ECO:0000313" key="2">
    <source>
        <dbReference type="Proteomes" id="UP000269396"/>
    </source>
</evidence>
<reference evidence="1 2" key="1">
    <citation type="submission" date="2018-11" db="EMBL/GenBank/DDBJ databases">
        <authorList>
            <consortium name="Pathogen Informatics"/>
        </authorList>
    </citation>
    <scope>NUCLEOTIDE SEQUENCE [LARGE SCALE GENOMIC DNA]</scope>
    <source>
        <strain>Denwood</strain>
        <strain evidence="2">Zambia</strain>
    </source>
</reference>
<dbReference type="Proteomes" id="UP000269396">
    <property type="component" value="Unassembled WGS sequence"/>
</dbReference>
<dbReference type="STRING" id="31246.A0A183PMG1"/>
<keyword evidence="2" id="KW-1185">Reference proteome</keyword>
<gene>
    <name evidence="1" type="ORF">SMTD_LOCUS15547</name>
</gene>